<comment type="subcellular location">
    <subcellularLocation>
        <location evidence="1">Membrane</location>
        <topology evidence="1">Multi-pass membrane protein</topology>
    </subcellularLocation>
</comment>
<feature type="transmembrane region" description="Helical" evidence="9">
    <location>
        <begin position="6"/>
        <end position="23"/>
    </location>
</feature>
<dbReference type="SUPFAM" id="SSF81321">
    <property type="entry name" value="Family A G protein-coupled receptor-like"/>
    <property type="match status" value="1"/>
</dbReference>
<evidence type="ECO:0000259" key="10">
    <source>
        <dbReference type="PROSITE" id="PS50262"/>
    </source>
</evidence>
<proteinExistence type="inferred from homology"/>
<keyword evidence="5" id="KW-0297">G-protein coupled receptor</keyword>
<sequence length="157" mass="18474">MLLLYLSLIIFIAIIYWKIVKELERSVKTTPVINHKIHEENHSVVRMLYIMVIVLFICWMPLQIFRPIYYYLSTTMNATELNSVVLYIEIICGFLFYSISTTINPILYTIMSDKFREAFRKTFFLKQNSEETSKTATGKTDVESLNITSLSTKNFEE</sequence>
<dbReference type="GO" id="GO:0004930">
    <property type="term" value="F:G protein-coupled receptor activity"/>
    <property type="evidence" value="ECO:0007669"/>
    <property type="project" value="UniProtKB-KW"/>
</dbReference>
<dbReference type="PANTHER" id="PTHR24243:SF224">
    <property type="entry name" value="G-PROTEIN COUPLED RECEPTOR 19-RELATED"/>
    <property type="match status" value="1"/>
</dbReference>
<evidence type="ECO:0000313" key="11">
    <source>
        <dbReference type="EMBL" id="KAK9736540.1"/>
    </source>
</evidence>
<evidence type="ECO:0000256" key="4">
    <source>
        <dbReference type="ARBA" id="ARBA00022989"/>
    </source>
</evidence>
<accession>A0AAW1LRN3</accession>
<gene>
    <name evidence="11" type="ORF">QE152_g12387</name>
</gene>
<feature type="transmembrane region" description="Helical" evidence="9">
    <location>
        <begin position="84"/>
        <end position="111"/>
    </location>
</feature>
<comment type="similarity">
    <text evidence="2">Belongs to the G-protein coupled receptor 1 family.</text>
</comment>
<dbReference type="GO" id="GO:0005886">
    <property type="term" value="C:plasma membrane"/>
    <property type="evidence" value="ECO:0007669"/>
    <property type="project" value="TreeGrafter"/>
</dbReference>
<evidence type="ECO:0000256" key="5">
    <source>
        <dbReference type="ARBA" id="ARBA00023040"/>
    </source>
</evidence>
<keyword evidence="3 9" id="KW-0812">Transmembrane</keyword>
<reference evidence="11 12" key="1">
    <citation type="journal article" date="2024" name="BMC Genomics">
        <title>De novo assembly and annotation of Popillia japonica's genome with initial clues to its potential as an invasive pest.</title>
        <authorList>
            <person name="Cucini C."/>
            <person name="Boschi S."/>
            <person name="Funari R."/>
            <person name="Cardaioli E."/>
            <person name="Iannotti N."/>
            <person name="Marturano G."/>
            <person name="Paoli F."/>
            <person name="Bruttini M."/>
            <person name="Carapelli A."/>
            <person name="Frati F."/>
            <person name="Nardi F."/>
        </authorList>
    </citation>
    <scope>NUCLEOTIDE SEQUENCE [LARGE SCALE GENOMIC DNA]</scope>
    <source>
        <strain evidence="11">DMR45628</strain>
    </source>
</reference>
<protein>
    <submittedName>
        <fullName evidence="11">7 transmembrane receptor (Rhodopsin family)</fullName>
    </submittedName>
</protein>
<dbReference type="InterPro" id="IPR000276">
    <property type="entry name" value="GPCR_Rhodpsn"/>
</dbReference>
<name>A0AAW1LRN3_POPJA</name>
<dbReference type="Gene3D" id="1.20.1070.10">
    <property type="entry name" value="Rhodopsin 7-helix transmembrane proteins"/>
    <property type="match status" value="1"/>
</dbReference>
<dbReference type="InterPro" id="IPR017452">
    <property type="entry name" value="GPCR_Rhodpsn_7TM"/>
</dbReference>
<dbReference type="AlphaFoldDB" id="A0AAW1LRN3"/>
<evidence type="ECO:0000256" key="8">
    <source>
        <dbReference type="ARBA" id="ARBA00023224"/>
    </source>
</evidence>
<dbReference type="Pfam" id="PF00001">
    <property type="entry name" value="7tm_1"/>
    <property type="match status" value="1"/>
</dbReference>
<evidence type="ECO:0000256" key="9">
    <source>
        <dbReference type="SAM" id="Phobius"/>
    </source>
</evidence>
<keyword evidence="4 9" id="KW-1133">Transmembrane helix</keyword>
<keyword evidence="8" id="KW-0807">Transducer</keyword>
<dbReference type="EMBL" id="JASPKY010000112">
    <property type="protein sequence ID" value="KAK9736540.1"/>
    <property type="molecule type" value="Genomic_DNA"/>
</dbReference>
<feature type="transmembrane region" description="Helical" evidence="9">
    <location>
        <begin position="44"/>
        <end position="64"/>
    </location>
</feature>
<evidence type="ECO:0000256" key="7">
    <source>
        <dbReference type="ARBA" id="ARBA00023170"/>
    </source>
</evidence>
<evidence type="ECO:0000256" key="2">
    <source>
        <dbReference type="ARBA" id="ARBA00010663"/>
    </source>
</evidence>
<evidence type="ECO:0000256" key="1">
    <source>
        <dbReference type="ARBA" id="ARBA00004141"/>
    </source>
</evidence>
<comment type="caution">
    <text evidence="11">The sequence shown here is derived from an EMBL/GenBank/DDBJ whole genome shotgun (WGS) entry which is preliminary data.</text>
</comment>
<feature type="domain" description="G-protein coupled receptors family 1 profile" evidence="10">
    <location>
        <begin position="1"/>
        <end position="108"/>
    </location>
</feature>
<evidence type="ECO:0000256" key="3">
    <source>
        <dbReference type="ARBA" id="ARBA00022692"/>
    </source>
</evidence>
<dbReference type="PANTHER" id="PTHR24243">
    <property type="entry name" value="G-PROTEIN COUPLED RECEPTOR"/>
    <property type="match status" value="1"/>
</dbReference>
<evidence type="ECO:0000313" key="12">
    <source>
        <dbReference type="Proteomes" id="UP001458880"/>
    </source>
</evidence>
<dbReference type="PROSITE" id="PS50262">
    <property type="entry name" value="G_PROTEIN_RECEP_F1_2"/>
    <property type="match status" value="1"/>
</dbReference>
<organism evidence="11 12">
    <name type="scientific">Popillia japonica</name>
    <name type="common">Japanese beetle</name>
    <dbReference type="NCBI Taxonomy" id="7064"/>
    <lineage>
        <taxon>Eukaryota</taxon>
        <taxon>Metazoa</taxon>
        <taxon>Ecdysozoa</taxon>
        <taxon>Arthropoda</taxon>
        <taxon>Hexapoda</taxon>
        <taxon>Insecta</taxon>
        <taxon>Pterygota</taxon>
        <taxon>Neoptera</taxon>
        <taxon>Endopterygota</taxon>
        <taxon>Coleoptera</taxon>
        <taxon>Polyphaga</taxon>
        <taxon>Scarabaeiformia</taxon>
        <taxon>Scarabaeidae</taxon>
        <taxon>Rutelinae</taxon>
        <taxon>Popillia</taxon>
    </lineage>
</organism>
<keyword evidence="7 11" id="KW-0675">Receptor</keyword>
<evidence type="ECO:0000256" key="6">
    <source>
        <dbReference type="ARBA" id="ARBA00023136"/>
    </source>
</evidence>
<keyword evidence="6 9" id="KW-0472">Membrane</keyword>
<dbReference type="Proteomes" id="UP001458880">
    <property type="component" value="Unassembled WGS sequence"/>
</dbReference>
<keyword evidence="12" id="KW-1185">Reference proteome</keyword>